<feature type="region of interest" description="Disordered" evidence="4">
    <location>
        <begin position="228"/>
        <end position="247"/>
    </location>
</feature>
<feature type="region of interest" description="Disordered" evidence="4">
    <location>
        <begin position="416"/>
        <end position="452"/>
    </location>
</feature>
<dbReference type="AlphaFoldDB" id="A0A841TEF9"/>
<dbReference type="GO" id="GO:0009424">
    <property type="term" value="C:bacterial-type flagellum hook"/>
    <property type="evidence" value="ECO:0007669"/>
    <property type="project" value="InterPro"/>
</dbReference>
<dbReference type="Gene3D" id="3.30.750.140">
    <property type="match status" value="1"/>
</dbReference>
<dbReference type="EMBL" id="JACJVN010000081">
    <property type="protein sequence ID" value="MBB6679412.1"/>
    <property type="molecule type" value="Genomic_DNA"/>
</dbReference>
<reference evidence="6 7" key="1">
    <citation type="submission" date="2020-08" db="EMBL/GenBank/DDBJ databases">
        <title>Cohnella phylogeny.</title>
        <authorList>
            <person name="Dunlap C."/>
        </authorList>
    </citation>
    <scope>NUCLEOTIDE SEQUENCE [LARGE SCALE GENOMIC DNA]</scope>
    <source>
        <strain evidence="6 7">DSM 103658</strain>
    </source>
</reference>
<keyword evidence="6" id="KW-0969">Cilium</keyword>
<accession>A0A841TEF9</accession>
<sequence>MNMVMVTSQMSPTSSAASNAGTQASGKAADGNANGFAGALVQALVGDSNGAAQAGMNGSLLTANVASLLGQAQTQQGEPESGTGLIAMLSKLLDLLQGEGQDAAATDDESAGPSAELLASVQDLLNQLNLLQIPATTIADRTNLQGEASLIGGTQAASLATLMPMLLQSLKEASQKAGQLEALAEPMADLAQKMQEAIAAAAATNQAASAQPAAQAAKSAAVPSANPLQAAAAQSEQPAASIASAEPRKPVSAFKEPIVYWNLADSLVASEQPADVPVVTAAANAQQASDQSVPFQLTLPNNTLQTTADAGKAALPAQVPVQQFTEQVGNYLVKQFTLSGGEGVATAKLTLHPDHLGQVDIRIAMQDGQMTAQFVAHNGTAKELLENQMSLLRTALQGQGIQVERMDVVQQSDLTSQTSFLGQEQRESESGRSGGQASRHGRDGSNDEWIDFEAEMERSSVLREAGYGSSINVTA</sequence>
<dbReference type="InterPro" id="IPR001635">
    <property type="entry name" value="Flag_hook_Flik"/>
</dbReference>
<proteinExistence type="inferred from homology"/>
<comment type="similarity">
    <text evidence="2">Belongs to the FliK family.</text>
</comment>
<evidence type="ECO:0000259" key="5">
    <source>
        <dbReference type="Pfam" id="PF02120"/>
    </source>
</evidence>
<dbReference type="PRINTS" id="PR01007">
    <property type="entry name" value="FLGHOOKFLIK"/>
</dbReference>
<comment type="function">
    <text evidence="1">Controls the length of the flagellar hook.</text>
</comment>
<dbReference type="Proteomes" id="UP000574133">
    <property type="component" value="Unassembled WGS sequence"/>
</dbReference>
<gene>
    <name evidence="6" type="ORF">H4Q31_19180</name>
</gene>
<feature type="domain" description="Flagellar hook-length control protein-like C-terminal" evidence="5">
    <location>
        <begin position="340"/>
        <end position="414"/>
    </location>
</feature>
<evidence type="ECO:0000256" key="1">
    <source>
        <dbReference type="ARBA" id="ARBA00003944"/>
    </source>
</evidence>
<dbReference type="PANTHER" id="PTHR37533:SF2">
    <property type="entry name" value="FLAGELLAR HOOK-LENGTH CONTROL PROTEIN"/>
    <property type="match status" value="1"/>
</dbReference>
<keyword evidence="3" id="KW-1005">Bacterial flagellum biogenesis</keyword>
<dbReference type="InterPro" id="IPR052563">
    <property type="entry name" value="FliK"/>
</dbReference>
<evidence type="ECO:0000313" key="6">
    <source>
        <dbReference type="EMBL" id="MBB6679412.1"/>
    </source>
</evidence>
<evidence type="ECO:0000256" key="4">
    <source>
        <dbReference type="SAM" id="MobiDB-lite"/>
    </source>
</evidence>
<keyword evidence="7" id="KW-1185">Reference proteome</keyword>
<evidence type="ECO:0000256" key="2">
    <source>
        <dbReference type="ARBA" id="ARBA00009149"/>
    </source>
</evidence>
<name>A0A841TEF9_9BACL</name>
<evidence type="ECO:0000256" key="3">
    <source>
        <dbReference type="ARBA" id="ARBA00022795"/>
    </source>
</evidence>
<feature type="compositionally biased region" description="Low complexity" evidence="4">
    <location>
        <begin position="228"/>
        <end position="245"/>
    </location>
</feature>
<evidence type="ECO:0000313" key="7">
    <source>
        <dbReference type="Proteomes" id="UP000574133"/>
    </source>
</evidence>
<keyword evidence="6" id="KW-0966">Cell projection</keyword>
<dbReference type="GO" id="GO:0044780">
    <property type="term" value="P:bacterial-type flagellum assembly"/>
    <property type="evidence" value="ECO:0007669"/>
    <property type="project" value="InterPro"/>
</dbReference>
<dbReference type="PANTHER" id="PTHR37533">
    <property type="entry name" value="FLAGELLAR HOOK-LENGTH CONTROL PROTEIN"/>
    <property type="match status" value="1"/>
</dbReference>
<comment type="caution">
    <text evidence="6">The sequence shown here is derived from an EMBL/GenBank/DDBJ whole genome shotgun (WGS) entry which is preliminary data.</text>
</comment>
<keyword evidence="6" id="KW-0282">Flagellum</keyword>
<organism evidence="6 7">
    <name type="scientific">Cohnella lubricantis</name>
    <dbReference type="NCBI Taxonomy" id="2163172"/>
    <lineage>
        <taxon>Bacteria</taxon>
        <taxon>Bacillati</taxon>
        <taxon>Bacillota</taxon>
        <taxon>Bacilli</taxon>
        <taxon>Bacillales</taxon>
        <taxon>Paenibacillaceae</taxon>
        <taxon>Cohnella</taxon>
    </lineage>
</organism>
<dbReference type="Pfam" id="PF02120">
    <property type="entry name" value="Flg_hook"/>
    <property type="match status" value="1"/>
</dbReference>
<feature type="compositionally biased region" description="Polar residues" evidence="4">
    <location>
        <begin position="1"/>
        <end position="25"/>
    </location>
</feature>
<feature type="region of interest" description="Disordered" evidence="4">
    <location>
        <begin position="1"/>
        <end position="28"/>
    </location>
</feature>
<dbReference type="InterPro" id="IPR038610">
    <property type="entry name" value="FliK-like_C_sf"/>
</dbReference>
<dbReference type="RefSeq" id="WP_185180670.1">
    <property type="nucleotide sequence ID" value="NZ_CBCSEP010000013.1"/>
</dbReference>
<dbReference type="InterPro" id="IPR021136">
    <property type="entry name" value="Flagellar_hook_control-like_C"/>
</dbReference>
<protein>
    <submittedName>
        <fullName evidence="6">Flagellar hook-length control protein FliK</fullName>
    </submittedName>
</protein>
<dbReference type="CDD" id="cd17470">
    <property type="entry name" value="T3SS_Flik_C"/>
    <property type="match status" value="1"/>
</dbReference>